<dbReference type="InterPro" id="IPR000210">
    <property type="entry name" value="BTB/POZ_dom"/>
</dbReference>
<keyword evidence="4" id="KW-1185">Reference proteome</keyword>
<feature type="domain" description="BTB" evidence="2">
    <location>
        <begin position="37"/>
        <end position="109"/>
    </location>
</feature>
<dbReference type="Pfam" id="PF00651">
    <property type="entry name" value="BTB"/>
    <property type="match status" value="1"/>
</dbReference>
<feature type="region of interest" description="Disordered" evidence="1">
    <location>
        <begin position="1"/>
        <end position="22"/>
    </location>
</feature>
<dbReference type="EMBL" id="VDMD01000014">
    <property type="protein sequence ID" value="TRM62028.1"/>
    <property type="molecule type" value="Genomic_DNA"/>
</dbReference>
<evidence type="ECO:0000259" key="2">
    <source>
        <dbReference type="PROSITE" id="PS50097"/>
    </source>
</evidence>
<dbReference type="AlphaFoldDB" id="A0A550CB59"/>
<protein>
    <recommendedName>
        <fullName evidence="2">BTB domain-containing protein</fullName>
    </recommendedName>
</protein>
<evidence type="ECO:0000313" key="3">
    <source>
        <dbReference type="EMBL" id="TRM62028.1"/>
    </source>
</evidence>
<dbReference type="Gene3D" id="3.30.710.10">
    <property type="entry name" value="Potassium Channel Kv1.1, Chain A"/>
    <property type="match status" value="1"/>
</dbReference>
<dbReference type="PROSITE" id="PS50097">
    <property type="entry name" value="BTB"/>
    <property type="match status" value="1"/>
</dbReference>
<dbReference type="InterPro" id="IPR011333">
    <property type="entry name" value="SKP1/BTB/POZ_sf"/>
</dbReference>
<dbReference type="SUPFAM" id="SSF54695">
    <property type="entry name" value="POZ domain"/>
    <property type="match status" value="1"/>
</dbReference>
<proteinExistence type="predicted"/>
<comment type="caution">
    <text evidence="3">The sequence shown here is derived from an EMBL/GenBank/DDBJ whole genome shotgun (WGS) entry which is preliminary data.</text>
</comment>
<sequence>MNRSDTRERVAKRQRTDEGEVSVTAATRHGTHWYRDGSIVLHVDDVLFRVHQTTLERHSDFFKDLFGVPQPEGEEQVEGCPVVRLGGDKSVDWVPLLDAMYDTTLYFDALASQEFSEIFPCISGILRLATKYLIISYRRKCIVILSSHFPSGVTWQAKPAGVVQWGECCDMINLGRELNILMPLPYAFLRLATFVATRHGSAALDAVVPSLSPQDKVDLYRGALTLLAAQSDDMFPFIHTFAPSADCQAFLDCSLENALRSYRRQPYQIYFFTPESFGTIKGKVCDPCWTKVKDTFCEGRQKTWERLPEIFHLGKDWDELRRIQDNDGTPNS</sequence>
<gene>
    <name evidence="3" type="ORF">BD626DRAFT_459000</name>
</gene>
<dbReference type="STRING" id="97359.A0A550CB59"/>
<dbReference type="OrthoDB" id="3218112at2759"/>
<dbReference type="Proteomes" id="UP000320762">
    <property type="component" value="Unassembled WGS sequence"/>
</dbReference>
<evidence type="ECO:0000256" key="1">
    <source>
        <dbReference type="SAM" id="MobiDB-lite"/>
    </source>
</evidence>
<reference evidence="3 4" key="1">
    <citation type="journal article" date="2019" name="New Phytol.">
        <title>Comparative genomics reveals unique wood-decay strategies and fruiting body development in the Schizophyllaceae.</title>
        <authorList>
            <person name="Almasi E."/>
            <person name="Sahu N."/>
            <person name="Krizsan K."/>
            <person name="Balint B."/>
            <person name="Kovacs G.M."/>
            <person name="Kiss B."/>
            <person name="Cseklye J."/>
            <person name="Drula E."/>
            <person name="Henrissat B."/>
            <person name="Nagy I."/>
            <person name="Chovatia M."/>
            <person name="Adam C."/>
            <person name="LaButti K."/>
            <person name="Lipzen A."/>
            <person name="Riley R."/>
            <person name="Grigoriev I.V."/>
            <person name="Nagy L.G."/>
        </authorList>
    </citation>
    <scope>NUCLEOTIDE SEQUENCE [LARGE SCALE GENOMIC DNA]</scope>
    <source>
        <strain evidence="3 4">NL-1724</strain>
    </source>
</reference>
<feature type="compositionally biased region" description="Basic and acidic residues" evidence="1">
    <location>
        <begin position="1"/>
        <end position="18"/>
    </location>
</feature>
<accession>A0A550CB59</accession>
<name>A0A550CB59_9AGAR</name>
<organism evidence="3 4">
    <name type="scientific">Schizophyllum amplum</name>
    <dbReference type="NCBI Taxonomy" id="97359"/>
    <lineage>
        <taxon>Eukaryota</taxon>
        <taxon>Fungi</taxon>
        <taxon>Dikarya</taxon>
        <taxon>Basidiomycota</taxon>
        <taxon>Agaricomycotina</taxon>
        <taxon>Agaricomycetes</taxon>
        <taxon>Agaricomycetidae</taxon>
        <taxon>Agaricales</taxon>
        <taxon>Schizophyllaceae</taxon>
        <taxon>Schizophyllum</taxon>
    </lineage>
</organism>
<evidence type="ECO:0000313" key="4">
    <source>
        <dbReference type="Proteomes" id="UP000320762"/>
    </source>
</evidence>
<dbReference type="SMART" id="SM00225">
    <property type="entry name" value="BTB"/>
    <property type="match status" value="1"/>
</dbReference>